<dbReference type="RefSeq" id="WP_175497616.1">
    <property type="nucleotide sequence ID" value="NZ_FOXV01000017.1"/>
</dbReference>
<dbReference type="AlphaFoldDB" id="A0A1I6ABK3"/>
<evidence type="ECO:0000256" key="4">
    <source>
        <dbReference type="SAM" id="SignalP"/>
    </source>
</evidence>
<dbReference type="SUPFAM" id="SSF47473">
    <property type="entry name" value="EF-hand"/>
    <property type="match status" value="1"/>
</dbReference>
<dbReference type="Pfam" id="PF13202">
    <property type="entry name" value="EF-hand_5"/>
    <property type="match status" value="2"/>
</dbReference>
<evidence type="ECO:0000313" key="7">
    <source>
        <dbReference type="Proteomes" id="UP000243106"/>
    </source>
</evidence>
<dbReference type="CDD" id="cd00051">
    <property type="entry name" value="EFh"/>
    <property type="match status" value="1"/>
</dbReference>
<evidence type="ECO:0000313" key="6">
    <source>
        <dbReference type="EMBL" id="SFQ66069.1"/>
    </source>
</evidence>
<feature type="chain" id="PRO_5017391683" evidence="4">
    <location>
        <begin position="28"/>
        <end position="147"/>
    </location>
</feature>
<dbReference type="Gene3D" id="1.10.238.10">
    <property type="entry name" value="EF-hand"/>
    <property type="match status" value="2"/>
</dbReference>
<dbReference type="GO" id="GO:0005509">
    <property type="term" value="F:calcium ion binding"/>
    <property type="evidence" value="ECO:0007669"/>
    <property type="project" value="InterPro"/>
</dbReference>
<keyword evidence="2" id="KW-0677">Repeat</keyword>
<dbReference type="InterPro" id="IPR039647">
    <property type="entry name" value="EF_hand_pair_protein_CML-like"/>
</dbReference>
<dbReference type="PROSITE" id="PS50222">
    <property type="entry name" value="EF_HAND_2"/>
    <property type="match status" value="2"/>
</dbReference>
<feature type="domain" description="EF-hand" evidence="5">
    <location>
        <begin position="111"/>
        <end position="146"/>
    </location>
</feature>
<keyword evidence="4" id="KW-0732">Signal</keyword>
<dbReference type="SMART" id="SM00054">
    <property type="entry name" value="EFh"/>
    <property type="match status" value="4"/>
</dbReference>
<dbReference type="PROSITE" id="PS00018">
    <property type="entry name" value="EF_HAND_1"/>
    <property type="match status" value="2"/>
</dbReference>
<evidence type="ECO:0000256" key="2">
    <source>
        <dbReference type="ARBA" id="ARBA00022737"/>
    </source>
</evidence>
<organism evidence="6 7">
    <name type="scientific">Roseivivax halotolerans</name>
    <dbReference type="NCBI Taxonomy" id="93684"/>
    <lineage>
        <taxon>Bacteria</taxon>
        <taxon>Pseudomonadati</taxon>
        <taxon>Pseudomonadota</taxon>
        <taxon>Alphaproteobacteria</taxon>
        <taxon>Rhodobacterales</taxon>
        <taxon>Roseobacteraceae</taxon>
        <taxon>Roseivivax</taxon>
    </lineage>
</organism>
<evidence type="ECO:0000256" key="3">
    <source>
        <dbReference type="SAM" id="MobiDB-lite"/>
    </source>
</evidence>
<accession>A0A1I6ABK3</accession>
<keyword evidence="1" id="KW-0479">Metal-binding</keyword>
<protein>
    <submittedName>
        <fullName evidence="6">Ca2+-binding protein, EF-hand superfamily</fullName>
    </submittedName>
</protein>
<evidence type="ECO:0000259" key="5">
    <source>
        <dbReference type="PROSITE" id="PS50222"/>
    </source>
</evidence>
<feature type="region of interest" description="Disordered" evidence="3">
    <location>
        <begin position="123"/>
        <end position="147"/>
    </location>
</feature>
<reference evidence="7" key="1">
    <citation type="submission" date="2016-10" db="EMBL/GenBank/DDBJ databases">
        <authorList>
            <person name="Varghese N."/>
            <person name="Submissions S."/>
        </authorList>
    </citation>
    <scope>NUCLEOTIDE SEQUENCE [LARGE SCALE GENOMIC DNA]</scope>
    <source>
        <strain evidence="7">JCM 10271</strain>
    </source>
</reference>
<dbReference type="Proteomes" id="UP000243106">
    <property type="component" value="Unassembled WGS sequence"/>
</dbReference>
<dbReference type="InterPro" id="IPR011992">
    <property type="entry name" value="EF-hand-dom_pair"/>
</dbReference>
<dbReference type="STRING" id="93684.SAMN05421853_11714"/>
<evidence type="ECO:0000256" key="1">
    <source>
        <dbReference type="ARBA" id="ARBA00022723"/>
    </source>
</evidence>
<dbReference type="PANTHER" id="PTHR10891">
    <property type="entry name" value="EF-HAND CALCIUM-BINDING DOMAIN CONTAINING PROTEIN"/>
    <property type="match status" value="1"/>
</dbReference>
<gene>
    <name evidence="6" type="ORF">SAMN05421853_11714</name>
</gene>
<proteinExistence type="predicted"/>
<dbReference type="EMBL" id="FOXV01000017">
    <property type="protein sequence ID" value="SFQ66069.1"/>
    <property type="molecule type" value="Genomic_DNA"/>
</dbReference>
<dbReference type="InterPro" id="IPR018247">
    <property type="entry name" value="EF_Hand_1_Ca_BS"/>
</dbReference>
<name>A0A1I6ABK3_9RHOB</name>
<sequence length="147" mass="15817">MKRIAAPAALTATFIALGLVVPQIATAQDGPSGKMPAFETLDTDGSGGLSAEELKRFGIERFARADTDGDGKLTAAELDAARADRADKRQARMMNRLDTNGDGAISLEEISARANPDRMIERLDRDGDGEVSAEEFAELRKRGPRRN</sequence>
<keyword evidence="7" id="KW-1185">Reference proteome</keyword>
<dbReference type="Pfam" id="PF13499">
    <property type="entry name" value="EF-hand_7"/>
    <property type="match status" value="1"/>
</dbReference>
<feature type="signal peptide" evidence="4">
    <location>
        <begin position="1"/>
        <end position="27"/>
    </location>
</feature>
<dbReference type="InterPro" id="IPR002048">
    <property type="entry name" value="EF_hand_dom"/>
</dbReference>
<feature type="domain" description="EF-hand" evidence="5">
    <location>
        <begin position="53"/>
        <end position="88"/>
    </location>
</feature>